<dbReference type="AlphaFoldDB" id="E3NM07"/>
<evidence type="ECO:0000313" key="2">
    <source>
        <dbReference type="EMBL" id="EFP06452.1"/>
    </source>
</evidence>
<gene>
    <name evidence="2" type="ORF">CRE_29248</name>
</gene>
<dbReference type="Proteomes" id="UP000008281">
    <property type="component" value="Unassembled WGS sequence"/>
</dbReference>
<dbReference type="InParanoid" id="E3NM07"/>
<dbReference type="PROSITE" id="PS50181">
    <property type="entry name" value="FBOX"/>
    <property type="match status" value="1"/>
</dbReference>
<keyword evidence="3" id="KW-1185">Reference proteome</keyword>
<evidence type="ECO:0000313" key="3">
    <source>
        <dbReference type="Proteomes" id="UP000008281"/>
    </source>
</evidence>
<protein>
    <recommendedName>
        <fullName evidence="1">F-box domain-containing protein</fullName>
    </recommendedName>
</protein>
<dbReference type="Pfam" id="PF00646">
    <property type="entry name" value="F-box"/>
    <property type="match status" value="1"/>
</dbReference>
<dbReference type="HOGENOM" id="CLU_028840_6_0_1"/>
<name>E3NM07_CAERE</name>
<reference evidence="2" key="1">
    <citation type="submission" date="2007-07" db="EMBL/GenBank/DDBJ databases">
        <title>PCAP assembly of the Caenorhabditis remanei genome.</title>
        <authorList>
            <consortium name="The Caenorhabditis remanei Sequencing Consortium"/>
            <person name="Wilson R.K."/>
        </authorList>
    </citation>
    <scope>NUCLEOTIDE SEQUENCE [LARGE SCALE GENOMIC DNA]</scope>
    <source>
        <strain evidence="2">PB4641</strain>
    </source>
</reference>
<dbReference type="InterPro" id="IPR001810">
    <property type="entry name" value="F-box_dom"/>
</dbReference>
<evidence type="ECO:0000259" key="1">
    <source>
        <dbReference type="PROSITE" id="PS50181"/>
    </source>
</evidence>
<organism evidence="3">
    <name type="scientific">Caenorhabditis remanei</name>
    <name type="common">Caenorhabditis vulgaris</name>
    <dbReference type="NCBI Taxonomy" id="31234"/>
    <lineage>
        <taxon>Eukaryota</taxon>
        <taxon>Metazoa</taxon>
        <taxon>Ecdysozoa</taxon>
        <taxon>Nematoda</taxon>
        <taxon>Chromadorea</taxon>
        <taxon>Rhabditida</taxon>
        <taxon>Rhabditina</taxon>
        <taxon>Rhabditomorpha</taxon>
        <taxon>Rhabditoidea</taxon>
        <taxon>Rhabditidae</taxon>
        <taxon>Peloderinae</taxon>
        <taxon>Caenorhabditis</taxon>
    </lineage>
</organism>
<sequence length="221" mass="25414">MPPLPLLRLPGLVLCEVFKSLNIGEKIKLSLCSKRISTHINNAQFYSQKVIVDLGILNQNIKVQSENNKDTFKIFSYPDSWSNHYSNTHQFPIAGCIVPVITTPTGIKVFWKNYPEGFLSVIHYLLKMFYCKISTTIYHYNSGVYQPIISELFHLQLEFKKITISLDGSEQRNLLWNQIASNLGLVEELESYPLKILISEQLPLIGHRRLVLQVFIGLNLY</sequence>
<accession>E3NM07</accession>
<dbReference type="EMBL" id="DS268966">
    <property type="protein sequence ID" value="EFP06452.1"/>
    <property type="molecule type" value="Genomic_DNA"/>
</dbReference>
<feature type="domain" description="F-box" evidence="1">
    <location>
        <begin position="3"/>
        <end position="49"/>
    </location>
</feature>
<dbReference type="PANTHER" id="PTHR21503">
    <property type="entry name" value="F-BOX-CONTAINING HYPOTHETICAL PROTEIN C.ELEGANS"/>
    <property type="match status" value="1"/>
</dbReference>
<proteinExistence type="predicted"/>